<organism evidence="2 3">
    <name type="scientific">Armillaria solidipes</name>
    <dbReference type="NCBI Taxonomy" id="1076256"/>
    <lineage>
        <taxon>Eukaryota</taxon>
        <taxon>Fungi</taxon>
        <taxon>Dikarya</taxon>
        <taxon>Basidiomycota</taxon>
        <taxon>Agaricomycotina</taxon>
        <taxon>Agaricomycetes</taxon>
        <taxon>Agaricomycetidae</taxon>
        <taxon>Agaricales</taxon>
        <taxon>Marasmiineae</taxon>
        <taxon>Physalacriaceae</taxon>
        <taxon>Armillaria</taxon>
    </lineage>
</organism>
<dbReference type="EMBL" id="KZ293430">
    <property type="protein sequence ID" value="PBK69148.1"/>
    <property type="molecule type" value="Genomic_DNA"/>
</dbReference>
<dbReference type="AlphaFoldDB" id="A0A2H3BSY5"/>
<evidence type="ECO:0000256" key="1">
    <source>
        <dbReference type="SAM" id="Phobius"/>
    </source>
</evidence>
<keyword evidence="1" id="KW-0812">Transmembrane</keyword>
<proteinExistence type="predicted"/>
<evidence type="ECO:0000313" key="3">
    <source>
        <dbReference type="Proteomes" id="UP000218334"/>
    </source>
</evidence>
<evidence type="ECO:0000313" key="2">
    <source>
        <dbReference type="EMBL" id="PBK69148.1"/>
    </source>
</evidence>
<keyword evidence="1" id="KW-0472">Membrane</keyword>
<reference evidence="3" key="1">
    <citation type="journal article" date="2017" name="Nat. Ecol. Evol.">
        <title>Genome expansion and lineage-specific genetic innovations in the forest pathogenic fungi Armillaria.</title>
        <authorList>
            <person name="Sipos G."/>
            <person name="Prasanna A.N."/>
            <person name="Walter M.C."/>
            <person name="O'Connor E."/>
            <person name="Balint B."/>
            <person name="Krizsan K."/>
            <person name="Kiss B."/>
            <person name="Hess J."/>
            <person name="Varga T."/>
            <person name="Slot J."/>
            <person name="Riley R."/>
            <person name="Boka B."/>
            <person name="Rigling D."/>
            <person name="Barry K."/>
            <person name="Lee J."/>
            <person name="Mihaltcheva S."/>
            <person name="LaButti K."/>
            <person name="Lipzen A."/>
            <person name="Waldron R."/>
            <person name="Moloney N.M."/>
            <person name="Sperisen C."/>
            <person name="Kredics L."/>
            <person name="Vagvoelgyi C."/>
            <person name="Patrignani A."/>
            <person name="Fitzpatrick D."/>
            <person name="Nagy I."/>
            <person name="Doyle S."/>
            <person name="Anderson J.B."/>
            <person name="Grigoriev I.V."/>
            <person name="Gueldener U."/>
            <person name="Muensterkoetter M."/>
            <person name="Nagy L.G."/>
        </authorList>
    </citation>
    <scope>NUCLEOTIDE SEQUENCE [LARGE SCALE GENOMIC DNA]</scope>
    <source>
        <strain evidence="3">28-4</strain>
    </source>
</reference>
<feature type="transmembrane region" description="Helical" evidence="1">
    <location>
        <begin position="66"/>
        <end position="87"/>
    </location>
</feature>
<protein>
    <submittedName>
        <fullName evidence="2">Uncharacterized protein</fullName>
    </submittedName>
</protein>
<sequence>MSDTEEKRVNFFWPALAGGDSVVAQRGRVQLKGQLTLREGEIHRLRELNWWPLQDSGDLWWQPLRLLQLLVYLFGWILLFYLAGVGVKKLVF</sequence>
<keyword evidence="1" id="KW-1133">Transmembrane helix</keyword>
<name>A0A2H3BSY5_9AGAR</name>
<dbReference type="Proteomes" id="UP000218334">
    <property type="component" value="Unassembled WGS sequence"/>
</dbReference>
<gene>
    <name evidence="2" type="ORF">ARMSODRAFT_177885</name>
</gene>
<accession>A0A2H3BSY5</accession>
<keyword evidence="3" id="KW-1185">Reference proteome</keyword>